<sequence>MLISKISSCPFCFSFPAFCCPAVKIFVQFDVLCEEFSSEQNNKLLQSLLEGQMKQAQSTSRDASLVLHIGQEVPFLHAFCCLIDRCLLITNIIKNISINLLGFLMPVDGSPWDNEQSTENAIINTGQLLEVGKDVRLVIARRFPCQICSLRHLMSFTLGEKN</sequence>
<keyword evidence="1" id="KW-1185">Reference proteome</keyword>
<proteinExistence type="predicted"/>
<protein>
    <submittedName>
        <fullName evidence="2">Uncharacterized protein</fullName>
    </submittedName>
</protein>
<dbReference type="WBParaSite" id="Minc3s00049g02680">
    <property type="protein sequence ID" value="Minc3s00049g02680"/>
    <property type="gene ID" value="Minc3s00049g02680"/>
</dbReference>
<name>A0A914KMI9_MELIC</name>
<reference evidence="2" key="1">
    <citation type="submission" date="2022-11" db="UniProtKB">
        <authorList>
            <consortium name="WormBaseParasite"/>
        </authorList>
    </citation>
    <scope>IDENTIFICATION</scope>
</reference>
<accession>A0A914KMI9</accession>
<organism evidence="1 2">
    <name type="scientific">Meloidogyne incognita</name>
    <name type="common">Southern root-knot nematode worm</name>
    <name type="synonym">Oxyuris incognita</name>
    <dbReference type="NCBI Taxonomy" id="6306"/>
    <lineage>
        <taxon>Eukaryota</taxon>
        <taxon>Metazoa</taxon>
        <taxon>Ecdysozoa</taxon>
        <taxon>Nematoda</taxon>
        <taxon>Chromadorea</taxon>
        <taxon>Rhabditida</taxon>
        <taxon>Tylenchina</taxon>
        <taxon>Tylenchomorpha</taxon>
        <taxon>Tylenchoidea</taxon>
        <taxon>Meloidogynidae</taxon>
        <taxon>Meloidogyninae</taxon>
        <taxon>Meloidogyne</taxon>
        <taxon>Meloidogyne incognita group</taxon>
    </lineage>
</organism>
<dbReference type="Proteomes" id="UP000887563">
    <property type="component" value="Unplaced"/>
</dbReference>
<evidence type="ECO:0000313" key="1">
    <source>
        <dbReference type="Proteomes" id="UP000887563"/>
    </source>
</evidence>
<dbReference type="AlphaFoldDB" id="A0A914KMI9"/>
<evidence type="ECO:0000313" key="2">
    <source>
        <dbReference type="WBParaSite" id="Minc3s00049g02680"/>
    </source>
</evidence>